<evidence type="ECO:0000256" key="2">
    <source>
        <dbReference type="ARBA" id="ARBA00013133"/>
    </source>
</evidence>
<dbReference type="InterPro" id="IPR014710">
    <property type="entry name" value="RmlC-like_jellyroll"/>
</dbReference>
<feature type="binding site" evidence="8">
    <location>
        <position position="149"/>
    </location>
    <ligand>
        <name>Fe cation</name>
        <dbReference type="ChEBI" id="CHEBI:24875"/>
        <note>catalytic</note>
    </ligand>
</feature>
<protein>
    <recommendedName>
        <fullName evidence="2 9">Cysteine dioxygenase</fullName>
        <ecNumber evidence="2 9">1.13.11.20</ecNumber>
    </recommendedName>
</protein>
<dbReference type="Proteomes" id="UP000887226">
    <property type="component" value="Unassembled WGS sequence"/>
</dbReference>
<evidence type="ECO:0000256" key="8">
    <source>
        <dbReference type="PIRSR" id="PIRSR610300-51"/>
    </source>
</evidence>
<dbReference type="PANTHER" id="PTHR12918">
    <property type="entry name" value="CYSTEINE DIOXYGENASE"/>
    <property type="match status" value="1"/>
</dbReference>
<evidence type="ECO:0000313" key="11">
    <source>
        <dbReference type="Proteomes" id="UP000887226"/>
    </source>
</evidence>
<feature type="binding site" evidence="8">
    <location>
        <position position="208"/>
    </location>
    <ligand>
        <name>Fe cation</name>
        <dbReference type="ChEBI" id="CHEBI:24875"/>
        <note>catalytic</note>
    </ligand>
</feature>
<dbReference type="GO" id="GO:0008198">
    <property type="term" value="F:ferrous iron binding"/>
    <property type="evidence" value="ECO:0007669"/>
    <property type="project" value="TreeGrafter"/>
</dbReference>
<dbReference type="InterPro" id="IPR010300">
    <property type="entry name" value="CDO_1"/>
</dbReference>
<organism evidence="10 11">
    <name type="scientific">Calycina marina</name>
    <dbReference type="NCBI Taxonomy" id="1763456"/>
    <lineage>
        <taxon>Eukaryota</taxon>
        <taxon>Fungi</taxon>
        <taxon>Dikarya</taxon>
        <taxon>Ascomycota</taxon>
        <taxon>Pezizomycotina</taxon>
        <taxon>Leotiomycetes</taxon>
        <taxon>Helotiales</taxon>
        <taxon>Pezizellaceae</taxon>
        <taxon>Calycina</taxon>
    </lineage>
</organism>
<dbReference type="InterPro" id="IPR011051">
    <property type="entry name" value="RmlC_Cupin_sf"/>
</dbReference>
<comment type="cofactor">
    <cofactor evidence="9">
        <name>Fe cation</name>
        <dbReference type="ChEBI" id="CHEBI:24875"/>
    </cofactor>
    <text evidence="9">Binds 1 Fe cation per subunit.</text>
</comment>
<keyword evidence="3 8" id="KW-0479">Metal-binding</keyword>
<dbReference type="Gene3D" id="2.60.120.10">
    <property type="entry name" value="Jelly Rolls"/>
    <property type="match status" value="1"/>
</dbReference>
<dbReference type="EC" id="1.13.11.20" evidence="2 9"/>
<comment type="caution">
    <text evidence="10">The sequence shown here is derived from an EMBL/GenBank/DDBJ whole genome shotgun (WGS) entry which is preliminary data.</text>
</comment>
<evidence type="ECO:0000256" key="7">
    <source>
        <dbReference type="PIRSR" id="PIRSR610300-50"/>
    </source>
</evidence>
<keyword evidence="6 8" id="KW-0408">Iron</keyword>
<dbReference type="AlphaFoldDB" id="A0A9P7YWV0"/>
<proteinExistence type="inferred from homology"/>
<keyword evidence="7" id="KW-0883">Thioether bond</keyword>
<feature type="cross-link" description="3'-(S-cysteinyl)-tyrosine (Cys-Tyr)" evidence="7">
    <location>
        <begin position="156"/>
        <end position="225"/>
    </location>
</feature>
<accession>A0A9P7YWV0</accession>
<dbReference type="GO" id="GO:0019448">
    <property type="term" value="P:L-cysteine catabolic process"/>
    <property type="evidence" value="ECO:0007669"/>
    <property type="project" value="TreeGrafter"/>
</dbReference>
<keyword evidence="4 9" id="KW-0223">Dioxygenase</keyword>
<comment type="catalytic activity">
    <reaction evidence="9">
        <text>L-cysteine + O2 = 3-sulfino-L-alanine + H(+)</text>
        <dbReference type="Rhea" id="RHEA:20441"/>
        <dbReference type="ChEBI" id="CHEBI:15378"/>
        <dbReference type="ChEBI" id="CHEBI:15379"/>
        <dbReference type="ChEBI" id="CHEBI:35235"/>
        <dbReference type="ChEBI" id="CHEBI:61085"/>
        <dbReference type="EC" id="1.13.11.20"/>
    </reaction>
</comment>
<keyword evidence="5 9" id="KW-0560">Oxidoreductase</keyword>
<evidence type="ECO:0000256" key="6">
    <source>
        <dbReference type="ARBA" id="ARBA00023004"/>
    </source>
</evidence>
<evidence type="ECO:0000256" key="1">
    <source>
        <dbReference type="ARBA" id="ARBA00006622"/>
    </source>
</evidence>
<dbReference type="CDD" id="cd10548">
    <property type="entry name" value="cupin_CDO"/>
    <property type="match status" value="1"/>
</dbReference>
<dbReference type="Pfam" id="PF05995">
    <property type="entry name" value="CDO_I"/>
    <property type="match status" value="1"/>
</dbReference>
<comment type="similarity">
    <text evidence="1 9">Belongs to the cysteine dioxygenase family.</text>
</comment>
<evidence type="ECO:0000256" key="3">
    <source>
        <dbReference type="ARBA" id="ARBA00022723"/>
    </source>
</evidence>
<dbReference type="EMBL" id="MU254252">
    <property type="protein sequence ID" value="KAG9241206.1"/>
    <property type="molecule type" value="Genomic_DNA"/>
</dbReference>
<reference evidence="10" key="1">
    <citation type="journal article" date="2021" name="IMA Fungus">
        <title>Genomic characterization of three marine fungi, including Emericellopsis atlantica sp. nov. with signatures of a generalist lifestyle and marine biomass degradation.</title>
        <authorList>
            <person name="Hagestad O.C."/>
            <person name="Hou L."/>
            <person name="Andersen J.H."/>
            <person name="Hansen E.H."/>
            <person name="Altermark B."/>
            <person name="Li C."/>
            <person name="Kuhnert E."/>
            <person name="Cox R.J."/>
            <person name="Crous P.W."/>
            <person name="Spatafora J.W."/>
            <person name="Lail K."/>
            <person name="Amirebrahimi M."/>
            <person name="Lipzen A."/>
            <person name="Pangilinan J."/>
            <person name="Andreopoulos W."/>
            <person name="Hayes R.D."/>
            <person name="Ng V."/>
            <person name="Grigoriev I.V."/>
            <person name="Jackson S.A."/>
            <person name="Sutton T.D.S."/>
            <person name="Dobson A.D.W."/>
            <person name="Rama T."/>
        </authorList>
    </citation>
    <scope>NUCLEOTIDE SEQUENCE</scope>
    <source>
        <strain evidence="10">TRa3180A</strain>
    </source>
</reference>
<dbReference type="SUPFAM" id="SSF51182">
    <property type="entry name" value="RmlC-like cupins"/>
    <property type="match status" value="1"/>
</dbReference>
<evidence type="ECO:0000256" key="5">
    <source>
        <dbReference type="ARBA" id="ARBA00023002"/>
    </source>
</evidence>
<evidence type="ECO:0000313" key="10">
    <source>
        <dbReference type="EMBL" id="KAG9241206.1"/>
    </source>
</evidence>
<feature type="binding site" evidence="8">
    <location>
        <position position="151"/>
    </location>
    <ligand>
        <name>Fe cation</name>
        <dbReference type="ChEBI" id="CHEBI:24875"/>
        <note>catalytic</note>
    </ligand>
</feature>
<keyword evidence="11" id="KW-1185">Reference proteome</keyword>
<evidence type="ECO:0000256" key="4">
    <source>
        <dbReference type="ARBA" id="ARBA00022964"/>
    </source>
</evidence>
<sequence length="260" mass="28946">MNPFRTMLCRAAHWNLAALRTVEVSRSIASTARKATSLEVVRGRELEYVPQHFHPRTTSLTQHLHRPVLNGFTTLFTDLTHALTRPGPPPTILELERIMSSYTSLPTEWSRYAHADPSKLYTRNLVLEVPGVFNLLLLAWTPGKSSAIHDHVDSHCVMRILSGSILEKRYAWPSSPSGPSTSKRMQLTSSTTHAADAVAYINDAHGLHSVHNPSAHETAYSLHLYTPPNAAMRGCYTFDESTGERVHVRPGRYDSIGGCQ</sequence>
<gene>
    <name evidence="10" type="ORF">BJ878DRAFT_243469</name>
</gene>
<dbReference type="PANTHER" id="PTHR12918:SF1">
    <property type="entry name" value="CYSTEINE DIOXYGENASE TYPE 1"/>
    <property type="match status" value="1"/>
</dbReference>
<evidence type="ECO:0000256" key="9">
    <source>
        <dbReference type="RuleBase" id="RU366010"/>
    </source>
</evidence>
<dbReference type="GO" id="GO:0017172">
    <property type="term" value="F:cysteine dioxygenase activity"/>
    <property type="evidence" value="ECO:0007669"/>
    <property type="project" value="UniProtKB-UniRule"/>
</dbReference>
<name>A0A9P7YWV0_9HELO</name>
<dbReference type="OrthoDB" id="543511at2759"/>